<dbReference type="GO" id="GO:0016020">
    <property type="term" value="C:membrane"/>
    <property type="evidence" value="ECO:0007669"/>
    <property type="project" value="UniProtKB-SubCell"/>
</dbReference>
<dbReference type="PANTHER" id="PTHR42893:SF45">
    <property type="entry name" value="PROTEIN DETOXIFICATION 45, CHLOROPLASTIC"/>
    <property type="match status" value="1"/>
</dbReference>
<comment type="caution">
    <text evidence="8">The sequence shown here is derived from an EMBL/GenBank/DDBJ whole genome shotgun (WGS) entry which is preliminary data.</text>
</comment>
<evidence type="ECO:0000256" key="5">
    <source>
        <dbReference type="ARBA" id="ARBA00023136"/>
    </source>
</evidence>
<name>A0AAU9MGP6_9ASTR</name>
<dbReference type="EMBL" id="CAKMRJ010002223">
    <property type="protein sequence ID" value="CAH1427118.1"/>
    <property type="molecule type" value="Genomic_DNA"/>
</dbReference>
<dbReference type="PANTHER" id="PTHR42893">
    <property type="entry name" value="PROTEIN DETOXIFICATION 44, CHLOROPLASTIC-RELATED"/>
    <property type="match status" value="1"/>
</dbReference>
<accession>A0AAU9MGP6</accession>
<keyword evidence="3 7" id="KW-0812">Transmembrane</keyword>
<sequence length="333" mass="36825">MYGAVSDSTGNKTDPSAIFSHDHHSEPQSRNLQDGLSAAFAGTVSSSGAANLDYANYATPTATARYPNNDSYGYRNIGYADYNKQWTNYYSQTEVTCAPGTKNVYYTSAPNLVSPVPVVDNAYSAPNSQQVASTALVPSSWKPESGLFELPSVQGPIVMAAHQICLQVWLFVSLIIDALAASGQALIASSVSKGDYRSVKDITYFMLTEMLLPPLFTNILSFVEDNRKTKWCCDYVVDFNVGGGTFDVTCGCSYSFCWNLIQNHVSNASDQLKRTKAVCILHVLRLANLNSARGFYACNRYEAAKQEGVYDDTEKRREMAKNSLERYTHYYER</sequence>
<feature type="compositionally biased region" description="Polar residues" evidence="6">
    <location>
        <begin position="1"/>
        <end position="14"/>
    </location>
</feature>
<dbReference type="Proteomes" id="UP001157418">
    <property type="component" value="Unassembled WGS sequence"/>
</dbReference>
<feature type="region of interest" description="Disordered" evidence="6">
    <location>
        <begin position="1"/>
        <end position="32"/>
    </location>
</feature>
<dbReference type="GO" id="GO:0009507">
    <property type="term" value="C:chloroplast"/>
    <property type="evidence" value="ECO:0007669"/>
    <property type="project" value="TreeGrafter"/>
</dbReference>
<reference evidence="8 9" key="1">
    <citation type="submission" date="2022-01" db="EMBL/GenBank/DDBJ databases">
        <authorList>
            <person name="Xiong W."/>
            <person name="Schranz E."/>
        </authorList>
    </citation>
    <scope>NUCLEOTIDE SEQUENCE [LARGE SCALE GENOMIC DNA]</scope>
</reference>
<gene>
    <name evidence="8" type="ORF">LVIROSA_LOCUS14148</name>
</gene>
<evidence type="ECO:0000313" key="9">
    <source>
        <dbReference type="Proteomes" id="UP001157418"/>
    </source>
</evidence>
<keyword evidence="4 7" id="KW-1133">Transmembrane helix</keyword>
<evidence type="ECO:0000256" key="7">
    <source>
        <dbReference type="SAM" id="Phobius"/>
    </source>
</evidence>
<comment type="similarity">
    <text evidence="2">Belongs to the multi antimicrobial extrusion (MATE) (TC 2.A.66.1) family.</text>
</comment>
<evidence type="ECO:0000313" key="8">
    <source>
        <dbReference type="EMBL" id="CAH1427118.1"/>
    </source>
</evidence>
<dbReference type="InterPro" id="IPR044644">
    <property type="entry name" value="DinF-like"/>
</dbReference>
<evidence type="ECO:0000256" key="2">
    <source>
        <dbReference type="ARBA" id="ARBA00010199"/>
    </source>
</evidence>
<keyword evidence="9" id="KW-1185">Reference proteome</keyword>
<feature type="transmembrane region" description="Helical" evidence="7">
    <location>
        <begin position="203"/>
        <end position="223"/>
    </location>
</feature>
<keyword evidence="5 7" id="KW-0472">Membrane</keyword>
<protein>
    <submittedName>
        <fullName evidence="8">Uncharacterized protein</fullName>
    </submittedName>
</protein>
<comment type="subcellular location">
    <subcellularLocation>
        <location evidence="1">Membrane</location>
        <topology evidence="1">Multi-pass membrane protein</topology>
    </subcellularLocation>
</comment>
<organism evidence="8 9">
    <name type="scientific">Lactuca virosa</name>
    <dbReference type="NCBI Taxonomy" id="75947"/>
    <lineage>
        <taxon>Eukaryota</taxon>
        <taxon>Viridiplantae</taxon>
        <taxon>Streptophyta</taxon>
        <taxon>Embryophyta</taxon>
        <taxon>Tracheophyta</taxon>
        <taxon>Spermatophyta</taxon>
        <taxon>Magnoliopsida</taxon>
        <taxon>eudicotyledons</taxon>
        <taxon>Gunneridae</taxon>
        <taxon>Pentapetalae</taxon>
        <taxon>asterids</taxon>
        <taxon>campanulids</taxon>
        <taxon>Asterales</taxon>
        <taxon>Asteraceae</taxon>
        <taxon>Cichorioideae</taxon>
        <taxon>Cichorieae</taxon>
        <taxon>Lactucinae</taxon>
        <taxon>Lactuca</taxon>
    </lineage>
</organism>
<evidence type="ECO:0000256" key="1">
    <source>
        <dbReference type="ARBA" id="ARBA00004141"/>
    </source>
</evidence>
<evidence type="ECO:0000256" key="6">
    <source>
        <dbReference type="SAM" id="MobiDB-lite"/>
    </source>
</evidence>
<evidence type="ECO:0000256" key="4">
    <source>
        <dbReference type="ARBA" id="ARBA00022989"/>
    </source>
</evidence>
<feature type="transmembrane region" description="Helical" evidence="7">
    <location>
        <begin position="168"/>
        <end position="191"/>
    </location>
</feature>
<dbReference type="AlphaFoldDB" id="A0AAU9MGP6"/>
<evidence type="ECO:0000256" key="3">
    <source>
        <dbReference type="ARBA" id="ARBA00022692"/>
    </source>
</evidence>
<proteinExistence type="inferred from homology"/>
<dbReference type="Gene3D" id="1.20.120.1750">
    <property type="match status" value="1"/>
</dbReference>